<feature type="compositionally biased region" description="Basic and acidic residues" evidence="1">
    <location>
        <begin position="167"/>
        <end position="180"/>
    </location>
</feature>
<evidence type="ECO:0000256" key="1">
    <source>
        <dbReference type="SAM" id="MobiDB-lite"/>
    </source>
</evidence>
<protein>
    <submittedName>
        <fullName evidence="3">Uncharacterized protein</fullName>
    </submittedName>
</protein>
<gene>
    <name evidence="2" type="ORF">PGT21_036624</name>
    <name evidence="3" type="ORF">PGTUg99_005686</name>
</gene>
<dbReference type="AlphaFoldDB" id="A0A5B0P9X4"/>
<dbReference type="EMBL" id="VDEP01000354">
    <property type="protein sequence ID" value="KAA1097098.1"/>
    <property type="molecule type" value="Genomic_DNA"/>
</dbReference>
<dbReference type="Proteomes" id="UP000325313">
    <property type="component" value="Unassembled WGS sequence"/>
</dbReference>
<name>A0A5B0P9X4_PUCGR</name>
<dbReference type="Proteomes" id="UP000324748">
    <property type="component" value="Unassembled WGS sequence"/>
</dbReference>
<keyword evidence="4" id="KW-1185">Reference proteome</keyword>
<dbReference type="EMBL" id="VSWC01000092">
    <property type="protein sequence ID" value="KAA1091663.1"/>
    <property type="molecule type" value="Genomic_DNA"/>
</dbReference>
<comment type="caution">
    <text evidence="3">The sequence shown here is derived from an EMBL/GenBank/DDBJ whole genome shotgun (WGS) entry which is preliminary data.</text>
</comment>
<feature type="region of interest" description="Disordered" evidence="1">
    <location>
        <begin position="160"/>
        <end position="201"/>
    </location>
</feature>
<evidence type="ECO:0000313" key="4">
    <source>
        <dbReference type="Proteomes" id="UP000324748"/>
    </source>
</evidence>
<evidence type="ECO:0000313" key="2">
    <source>
        <dbReference type="EMBL" id="KAA1091663.1"/>
    </source>
</evidence>
<evidence type="ECO:0000313" key="3">
    <source>
        <dbReference type="EMBL" id="KAA1097098.1"/>
    </source>
</evidence>
<accession>A0A5B0P9X4</accession>
<reference evidence="4 5" key="1">
    <citation type="submission" date="2019-05" db="EMBL/GenBank/DDBJ databases">
        <title>Emergence of the Ug99 lineage of the wheat stem rust pathogen through somatic hybridization.</title>
        <authorList>
            <person name="Li F."/>
            <person name="Upadhyaya N.M."/>
            <person name="Sperschneider J."/>
            <person name="Matny O."/>
            <person name="Nguyen-Phuc H."/>
            <person name="Mago R."/>
            <person name="Raley C."/>
            <person name="Miller M.E."/>
            <person name="Silverstein K.A.T."/>
            <person name="Henningsen E."/>
            <person name="Hirsch C.D."/>
            <person name="Visser B."/>
            <person name="Pretorius Z.A."/>
            <person name="Steffenson B.J."/>
            <person name="Schwessinger B."/>
            <person name="Dodds P.N."/>
            <person name="Figueroa M."/>
        </authorList>
    </citation>
    <scope>NUCLEOTIDE SEQUENCE [LARGE SCALE GENOMIC DNA]</scope>
    <source>
        <strain evidence="2">21-0</strain>
        <strain evidence="3 5">Ug99</strain>
    </source>
</reference>
<organism evidence="3 5">
    <name type="scientific">Puccinia graminis f. sp. tritici</name>
    <dbReference type="NCBI Taxonomy" id="56615"/>
    <lineage>
        <taxon>Eukaryota</taxon>
        <taxon>Fungi</taxon>
        <taxon>Dikarya</taxon>
        <taxon>Basidiomycota</taxon>
        <taxon>Pucciniomycotina</taxon>
        <taxon>Pucciniomycetes</taxon>
        <taxon>Pucciniales</taxon>
        <taxon>Pucciniaceae</taxon>
        <taxon>Puccinia</taxon>
    </lineage>
</organism>
<evidence type="ECO:0000313" key="5">
    <source>
        <dbReference type="Proteomes" id="UP000325313"/>
    </source>
</evidence>
<sequence length="341" mass="38246">MPTPSKILCPETQFDEESVIERPPRQAPIHLDFSLYVKHLNKADFPHVRVVAAADSWSIISPIRELGAMSIDMQSMTWNRFKALAIDHLGMHHPALGRVLNAAKDSGALHWLPFISGHEKFVGNERIEIRGHLDFLAFATEAYDLFPNKTPALANRLLTPLQTTDSAKPKPVDGVKEARASKAGRSKPKKRLALDDGDAARSLLKAPKRSTTMPGGTSAHQKITPEHDPFEIEVIQQPFPIRPLRNRTYQSHTPFRPPLGPASPQLEAVDMETYLTVAHIHASDEATRRRLNDHGIVHWTFFRRTTEEELLGLGFPLGIARLLCEGVPRLEHFVEQRSLPL</sequence>
<feature type="compositionally biased region" description="Basic residues" evidence="1">
    <location>
        <begin position="182"/>
        <end position="191"/>
    </location>
</feature>
<dbReference type="OrthoDB" id="10550145at2759"/>
<proteinExistence type="predicted"/>